<dbReference type="PANTHER" id="PTHR12086">
    <property type="entry name" value="EF-HAND DOMAIN C-TERMINAL CONTAINING PROTEIN"/>
    <property type="match status" value="1"/>
</dbReference>
<evidence type="ECO:0000259" key="6">
    <source>
        <dbReference type="PROSITE" id="PS51336"/>
    </source>
</evidence>
<keyword evidence="2" id="KW-0963">Cytoplasm</keyword>
<dbReference type="SMART" id="SM00676">
    <property type="entry name" value="DM10"/>
    <property type="match status" value="2"/>
</dbReference>
<dbReference type="Proteomes" id="UP000784294">
    <property type="component" value="Unassembled WGS sequence"/>
</dbReference>
<dbReference type="GO" id="GO:0060285">
    <property type="term" value="P:cilium-dependent cell motility"/>
    <property type="evidence" value="ECO:0007669"/>
    <property type="project" value="TreeGrafter"/>
</dbReference>
<keyword evidence="4" id="KW-0206">Cytoskeleton</keyword>
<accession>A0A448WVG0</accession>
<reference evidence="7" key="1">
    <citation type="submission" date="2018-11" db="EMBL/GenBank/DDBJ databases">
        <authorList>
            <consortium name="Pathogen Informatics"/>
        </authorList>
    </citation>
    <scope>NUCLEOTIDE SEQUENCE</scope>
</reference>
<dbReference type="OrthoDB" id="10255210at2759"/>
<dbReference type="PROSITE" id="PS51336">
    <property type="entry name" value="DM10"/>
    <property type="match status" value="2"/>
</dbReference>
<feature type="domain" description="DM10" evidence="6">
    <location>
        <begin position="270"/>
        <end position="356"/>
    </location>
</feature>
<dbReference type="GO" id="GO:0043014">
    <property type="term" value="F:alpha-tubulin binding"/>
    <property type="evidence" value="ECO:0007669"/>
    <property type="project" value="TreeGrafter"/>
</dbReference>
<dbReference type="GO" id="GO:0007052">
    <property type="term" value="P:mitotic spindle organization"/>
    <property type="evidence" value="ECO:0007669"/>
    <property type="project" value="TreeGrafter"/>
</dbReference>
<keyword evidence="3" id="KW-0677">Repeat</keyword>
<gene>
    <name evidence="7" type="ORF">PXEA_LOCUS14618</name>
</gene>
<evidence type="ECO:0000256" key="4">
    <source>
        <dbReference type="ARBA" id="ARBA00023212"/>
    </source>
</evidence>
<dbReference type="GO" id="GO:0005930">
    <property type="term" value="C:axoneme"/>
    <property type="evidence" value="ECO:0007669"/>
    <property type="project" value="UniProtKB-SubCell"/>
</dbReference>
<evidence type="ECO:0000256" key="5">
    <source>
        <dbReference type="ARBA" id="ARBA00023273"/>
    </source>
</evidence>
<protein>
    <recommendedName>
        <fullName evidence="6">DM10 domain-containing protein</fullName>
    </recommendedName>
</protein>
<dbReference type="GO" id="GO:0072686">
    <property type="term" value="C:mitotic spindle"/>
    <property type="evidence" value="ECO:0007669"/>
    <property type="project" value="TreeGrafter"/>
</dbReference>
<sequence>MLYLYCHHATDLSTLLNLSTMVDLPFLPGNTFIDPSRNRFHLSHTLGLKDGYQVAKPYPEVGIGGTPLKVNQLTEAELDELANFRPILTYGKSKSEPSNEFIPAHLALDKKVLRFFGYFKETVNESAQEHYRVRYVTIYYYIEDDTICIVEPPRVNSGLPQGKTFWLQLLNFYLGKILRRQRVPKNANGDIWNWNDINLGMNLPVYGRVYRITNCDKFTKDYLESEGIEVNEPEQEPQDPYLAERQVREALKTYKTPSSFDARRQQLELDRKVLRFYAVCDEGGEMSNEMRKITIHYYLCDDTMELREMHQPNDGRDPFPVLVRREKMAKDRFNVPSSFPSISMELTSNFLKLLLP</sequence>
<dbReference type="Pfam" id="PF06565">
    <property type="entry name" value="DM10_dom"/>
    <property type="match status" value="2"/>
</dbReference>
<evidence type="ECO:0000256" key="3">
    <source>
        <dbReference type="ARBA" id="ARBA00022737"/>
    </source>
</evidence>
<dbReference type="AlphaFoldDB" id="A0A448WVG0"/>
<evidence type="ECO:0000256" key="2">
    <source>
        <dbReference type="ARBA" id="ARBA00022490"/>
    </source>
</evidence>
<feature type="domain" description="DM10" evidence="6">
    <location>
        <begin position="109"/>
        <end position="227"/>
    </location>
</feature>
<dbReference type="GO" id="GO:0000281">
    <property type="term" value="P:mitotic cytokinesis"/>
    <property type="evidence" value="ECO:0007669"/>
    <property type="project" value="TreeGrafter"/>
</dbReference>
<name>A0A448WVG0_9PLAT</name>
<evidence type="ECO:0000313" key="7">
    <source>
        <dbReference type="EMBL" id="VEL21178.1"/>
    </source>
</evidence>
<proteinExistence type="predicted"/>
<dbReference type="Gene3D" id="2.30.29.170">
    <property type="match status" value="2"/>
</dbReference>
<keyword evidence="5" id="KW-0966">Cell projection</keyword>
<evidence type="ECO:0000256" key="1">
    <source>
        <dbReference type="ARBA" id="ARBA00004430"/>
    </source>
</evidence>
<organism evidence="7 8">
    <name type="scientific">Protopolystoma xenopodis</name>
    <dbReference type="NCBI Taxonomy" id="117903"/>
    <lineage>
        <taxon>Eukaryota</taxon>
        <taxon>Metazoa</taxon>
        <taxon>Spiralia</taxon>
        <taxon>Lophotrochozoa</taxon>
        <taxon>Platyhelminthes</taxon>
        <taxon>Monogenea</taxon>
        <taxon>Polyopisthocotylea</taxon>
        <taxon>Polystomatidea</taxon>
        <taxon>Polystomatidae</taxon>
        <taxon>Protopolystoma</taxon>
    </lineage>
</organism>
<comment type="caution">
    <text evidence="7">The sequence shown here is derived from an EMBL/GenBank/DDBJ whole genome shotgun (WGS) entry which is preliminary data.</text>
</comment>
<comment type="subcellular location">
    <subcellularLocation>
        <location evidence="1">Cytoplasm</location>
        <location evidence="1">Cytoskeleton</location>
        <location evidence="1">Cilium axoneme</location>
    </subcellularLocation>
</comment>
<keyword evidence="8" id="KW-1185">Reference proteome</keyword>
<evidence type="ECO:0000313" key="8">
    <source>
        <dbReference type="Proteomes" id="UP000784294"/>
    </source>
</evidence>
<dbReference type="InterPro" id="IPR006602">
    <property type="entry name" value="DM10_dom"/>
</dbReference>
<dbReference type="EMBL" id="CAAALY010049981">
    <property type="protein sequence ID" value="VEL21178.1"/>
    <property type="molecule type" value="Genomic_DNA"/>
</dbReference>
<dbReference type="PANTHER" id="PTHR12086:SF9">
    <property type="entry name" value="EF-HAND DOMAIN-CONTAINING PROTEIN 1"/>
    <property type="match status" value="1"/>
</dbReference>
<dbReference type="InterPro" id="IPR040193">
    <property type="entry name" value="EFHC1/EFHC2/EFHB"/>
</dbReference>